<gene>
    <name evidence="1" type="ORF">GCM10009021_13750</name>
</gene>
<reference evidence="1 2" key="1">
    <citation type="journal article" date="2019" name="Int. J. Syst. Evol. Microbiol.">
        <title>The Global Catalogue of Microorganisms (GCM) 10K type strain sequencing project: providing services to taxonomists for standard genome sequencing and annotation.</title>
        <authorList>
            <consortium name="The Broad Institute Genomics Platform"/>
            <consortium name="The Broad Institute Genome Sequencing Center for Infectious Disease"/>
            <person name="Wu L."/>
            <person name="Ma J."/>
        </authorList>
    </citation>
    <scope>NUCLEOTIDE SEQUENCE [LARGE SCALE GENOMIC DNA]</scope>
    <source>
        <strain evidence="1 2">JCM 16331</strain>
    </source>
</reference>
<keyword evidence="2" id="KW-1185">Reference proteome</keyword>
<dbReference type="EMBL" id="BMOQ01000004">
    <property type="protein sequence ID" value="GGN14733.1"/>
    <property type="molecule type" value="Genomic_DNA"/>
</dbReference>
<dbReference type="RefSeq" id="WP_188877957.1">
    <property type="nucleotide sequence ID" value="NZ_BMOQ01000004.1"/>
</dbReference>
<evidence type="ECO:0000313" key="1">
    <source>
        <dbReference type="EMBL" id="GGN14733.1"/>
    </source>
</evidence>
<comment type="caution">
    <text evidence="1">The sequence shown here is derived from an EMBL/GenBank/DDBJ whole genome shotgun (WGS) entry which is preliminary data.</text>
</comment>
<sequence length="104" mass="11049">MASRDASGTPHLTLPFDAATATRLGWTLGDAITDDSTRTARLRHVGGTVRGAVHDVGGATVVLVRTPAGRERYYELPTHDVDSALTAAVERGFRRLDDPDAAHA</sequence>
<dbReference type="Proteomes" id="UP000608850">
    <property type="component" value="Unassembled WGS sequence"/>
</dbReference>
<dbReference type="OrthoDB" id="166257at2157"/>
<organism evidence="1 2">
    <name type="scientific">Halarchaeum nitratireducens</name>
    <dbReference type="NCBI Taxonomy" id="489913"/>
    <lineage>
        <taxon>Archaea</taxon>
        <taxon>Methanobacteriati</taxon>
        <taxon>Methanobacteriota</taxon>
        <taxon>Stenosarchaea group</taxon>
        <taxon>Halobacteria</taxon>
        <taxon>Halobacteriales</taxon>
        <taxon>Halobacteriaceae</taxon>
    </lineage>
</organism>
<dbReference type="AlphaFoldDB" id="A0A830GBG1"/>
<evidence type="ECO:0000313" key="2">
    <source>
        <dbReference type="Proteomes" id="UP000608850"/>
    </source>
</evidence>
<accession>A0A830GBG1</accession>
<proteinExistence type="predicted"/>
<name>A0A830GBG1_9EURY</name>
<protein>
    <submittedName>
        <fullName evidence="1">Uncharacterized protein</fullName>
    </submittedName>
</protein>